<comment type="similarity">
    <text evidence="3 15">Belongs to the serpin family.</text>
</comment>
<comment type="function">
    <text evidence="12">Is a ligand for the G-protein coupled receptor MAS1. Has vasodilator and antidiuretic effects. Has an antithrombotic effect that involves MAS1-mediated release of nitric oxide from platelets.</text>
</comment>
<sequence>MRQILSQFLLLLWLPFIMTNRVYVHPFGLFALDNVSCETVKDQAENPLKTVDLTLIESRDSAEPEIHDRKATEGRRQSITKHTMVLASLQNSFGLRLYHALRKQKTANALFSPINTFGALVTLYFGASKHTATHLQHFLGLVKETDKEECISPFDGHKVLRTLLDISSLAEGAAVEIKTMSWTLVSSKADLSEEFARGTREFSDNSYIRAVDFSQTQEAEAQVNSFIQRTSSRKTEHMFKTISPSADLLFASSLHFKGKWIAFHPEATSLQDFWIDEKTSVKVPLMTHTGDYKYLNDKSRRCTIIKLPLSEKTYMLLVLPHQGTDLDHIEAKLSTEVISTWHQQLKEGFLEVSLPKFSIKAVNDLRVILSHMKLQDLLGKGANFQRLSTKDQFNVDQVLNKAMFEMSESVSENQDKTQEGRVALKLTVNRPFCFTIIEGNTDAILLLGRVTNPMQ</sequence>
<organism evidence="18 19">
    <name type="scientific">Megalops atlanticus</name>
    <name type="common">Tarpon</name>
    <name type="synonym">Clupea gigantea</name>
    <dbReference type="NCBI Taxonomy" id="7932"/>
    <lineage>
        <taxon>Eukaryota</taxon>
        <taxon>Metazoa</taxon>
        <taxon>Chordata</taxon>
        <taxon>Craniata</taxon>
        <taxon>Vertebrata</taxon>
        <taxon>Euteleostomi</taxon>
        <taxon>Actinopterygii</taxon>
        <taxon>Neopterygii</taxon>
        <taxon>Teleostei</taxon>
        <taxon>Elopiformes</taxon>
        <taxon>Megalopidae</taxon>
        <taxon>Megalops</taxon>
    </lineage>
</organism>
<keyword evidence="9" id="KW-0325">Glycoprotein</keyword>
<dbReference type="GO" id="GO:0042981">
    <property type="term" value="P:regulation of apoptotic process"/>
    <property type="evidence" value="ECO:0007669"/>
    <property type="project" value="TreeGrafter"/>
</dbReference>
<dbReference type="GO" id="GO:0003081">
    <property type="term" value="P:regulation of systemic arterial blood pressure by renin-angiotensin"/>
    <property type="evidence" value="ECO:0007669"/>
    <property type="project" value="InterPro"/>
</dbReference>
<evidence type="ECO:0000256" key="12">
    <source>
        <dbReference type="ARBA" id="ARBA00029391"/>
    </source>
</evidence>
<evidence type="ECO:0000313" key="19">
    <source>
        <dbReference type="Proteomes" id="UP001046870"/>
    </source>
</evidence>
<protein>
    <recommendedName>
        <fullName evidence="4">Angiotensinogen</fullName>
    </recommendedName>
    <alternativeName>
        <fullName evidence="13">Serpin A8</fullName>
    </alternativeName>
</protein>
<evidence type="ECO:0000256" key="5">
    <source>
        <dbReference type="ARBA" id="ARBA00022525"/>
    </source>
</evidence>
<dbReference type="GO" id="GO:0042310">
    <property type="term" value="P:vasoconstriction"/>
    <property type="evidence" value="ECO:0007669"/>
    <property type="project" value="UniProtKB-KW"/>
</dbReference>
<dbReference type="InterPro" id="IPR023796">
    <property type="entry name" value="Serpin_dom"/>
</dbReference>
<keyword evidence="19" id="KW-1185">Reference proteome</keyword>
<keyword evidence="5" id="KW-0964">Secreted</keyword>
<comment type="function">
    <text evidence="14">Acts directly on vascular smooth muscle as a potent vasoconstrictor, affects cardiac contractility and heart rate through its action on the sympathetic nervous system, and alters renal sodium and water absorption through its ability to stimulate the zona glomerulosa cells of the adrenal cortex to synthesize and secrete aldosterone. Acts by binding to angiotensin receptors AGTR1 and AGTR2. Also binds the DEAR/FBXW7-AS1 receptor.</text>
</comment>
<dbReference type="GO" id="GO:0005615">
    <property type="term" value="C:extracellular space"/>
    <property type="evidence" value="ECO:0007669"/>
    <property type="project" value="InterPro"/>
</dbReference>
<keyword evidence="7" id="KW-0838">Vasoactive</keyword>
<dbReference type="InterPro" id="IPR042185">
    <property type="entry name" value="Serpin_sf_2"/>
</dbReference>
<feature type="domain" description="Serpin" evidence="17">
    <location>
        <begin position="95"/>
        <end position="453"/>
    </location>
</feature>
<evidence type="ECO:0000256" key="9">
    <source>
        <dbReference type="ARBA" id="ARBA00023180"/>
    </source>
</evidence>
<comment type="function">
    <text evidence="11">Stimulates aldosterone release.</text>
</comment>
<evidence type="ECO:0000313" key="18">
    <source>
        <dbReference type="EMBL" id="KAG7493005.1"/>
    </source>
</evidence>
<dbReference type="Proteomes" id="UP001046870">
    <property type="component" value="Chromosome 1"/>
</dbReference>
<dbReference type="SUPFAM" id="SSF56574">
    <property type="entry name" value="Serpins"/>
    <property type="match status" value="1"/>
</dbReference>
<evidence type="ECO:0000256" key="15">
    <source>
        <dbReference type="RuleBase" id="RU000411"/>
    </source>
</evidence>
<dbReference type="PANTHER" id="PTHR11461:SF13">
    <property type="entry name" value="ANGIOTENSINOGEN"/>
    <property type="match status" value="1"/>
</dbReference>
<dbReference type="Gene3D" id="3.30.497.10">
    <property type="entry name" value="Antithrombin, subunit I, domain 2"/>
    <property type="match status" value="1"/>
</dbReference>
<keyword evidence="8" id="KW-1015">Disulfide bond</keyword>
<dbReference type="SMART" id="SM00093">
    <property type="entry name" value="SERPIN"/>
    <property type="match status" value="1"/>
</dbReference>
<evidence type="ECO:0000256" key="4">
    <source>
        <dbReference type="ARBA" id="ARBA00015105"/>
    </source>
</evidence>
<dbReference type="EMBL" id="JAFDVH010000001">
    <property type="protein sequence ID" value="KAG7493005.1"/>
    <property type="molecule type" value="Genomic_DNA"/>
</dbReference>
<dbReference type="PANTHER" id="PTHR11461">
    <property type="entry name" value="SERINE PROTEASE INHIBITOR, SERPIN"/>
    <property type="match status" value="1"/>
</dbReference>
<evidence type="ECO:0000256" key="6">
    <source>
        <dbReference type="ARBA" id="ARBA00022729"/>
    </source>
</evidence>
<evidence type="ECO:0000259" key="17">
    <source>
        <dbReference type="SMART" id="SM00093"/>
    </source>
</evidence>
<proteinExistence type="inferred from homology"/>
<comment type="caution">
    <text evidence="18">The sequence shown here is derived from an EMBL/GenBank/DDBJ whole genome shotgun (WGS) entry which is preliminary data.</text>
</comment>
<evidence type="ECO:0000256" key="16">
    <source>
        <dbReference type="SAM" id="SignalP"/>
    </source>
</evidence>
<dbReference type="PRINTS" id="PR00654">
    <property type="entry name" value="ANGIOTENSNGN"/>
</dbReference>
<dbReference type="InterPro" id="IPR042178">
    <property type="entry name" value="Serpin_sf_1"/>
</dbReference>
<evidence type="ECO:0000256" key="1">
    <source>
        <dbReference type="ARBA" id="ARBA00002747"/>
    </source>
</evidence>
<accession>A0A9D3QHX2</accession>
<dbReference type="Pfam" id="PF00079">
    <property type="entry name" value="Serpin"/>
    <property type="match status" value="1"/>
</dbReference>
<dbReference type="GO" id="GO:0004867">
    <property type="term" value="F:serine-type endopeptidase inhibitor activity"/>
    <property type="evidence" value="ECO:0007669"/>
    <property type="project" value="InterPro"/>
</dbReference>
<comment type="function">
    <text evidence="1">Essential component of the renin-angiotensin system (RAS), a potent regulator of blood pressure, body fluid and electrolyte homeostasis.</text>
</comment>
<feature type="chain" id="PRO_5039611777" description="Angiotensinogen" evidence="16">
    <location>
        <begin position="20"/>
        <end position="455"/>
    </location>
</feature>
<keyword evidence="6 16" id="KW-0732">Signal</keyword>
<evidence type="ECO:0000256" key="11">
    <source>
        <dbReference type="ARBA" id="ARBA00029380"/>
    </source>
</evidence>
<gene>
    <name evidence="18" type="ORF">MATL_G00020770</name>
</gene>
<dbReference type="InterPro" id="IPR000215">
    <property type="entry name" value="Serpin_fam"/>
</dbReference>
<evidence type="ECO:0000256" key="3">
    <source>
        <dbReference type="ARBA" id="ARBA00009500"/>
    </source>
</evidence>
<feature type="signal peptide" evidence="16">
    <location>
        <begin position="1"/>
        <end position="19"/>
    </location>
</feature>
<dbReference type="InterPro" id="IPR036186">
    <property type="entry name" value="Serpin_sf"/>
</dbReference>
<reference evidence="18" key="1">
    <citation type="submission" date="2021-01" db="EMBL/GenBank/DDBJ databases">
        <authorList>
            <person name="Zahm M."/>
            <person name="Roques C."/>
            <person name="Cabau C."/>
            <person name="Klopp C."/>
            <person name="Donnadieu C."/>
            <person name="Jouanno E."/>
            <person name="Lampietro C."/>
            <person name="Louis A."/>
            <person name="Herpin A."/>
            <person name="Echchiki A."/>
            <person name="Berthelot C."/>
            <person name="Parey E."/>
            <person name="Roest-Crollius H."/>
            <person name="Braasch I."/>
            <person name="Postlethwait J."/>
            <person name="Bobe J."/>
            <person name="Montfort J."/>
            <person name="Bouchez O."/>
            <person name="Begum T."/>
            <person name="Mejri S."/>
            <person name="Adams A."/>
            <person name="Chen W.-J."/>
            <person name="Guiguen Y."/>
        </authorList>
    </citation>
    <scope>NUCLEOTIDE SEQUENCE</scope>
    <source>
        <strain evidence="18">YG-15Mar2019-1</strain>
        <tissue evidence="18">Brain</tissue>
    </source>
</reference>
<dbReference type="AlphaFoldDB" id="A0A9D3QHX2"/>
<evidence type="ECO:0000256" key="10">
    <source>
        <dbReference type="ARBA" id="ARBA00023322"/>
    </source>
</evidence>
<comment type="subcellular location">
    <subcellularLocation>
        <location evidence="2">Secreted</location>
    </subcellularLocation>
</comment>
<evidence type="ECO:0000256" key="8">
    <source>
        <dbReference type="ARBA" id="ARBA00023157"/>
    </source>
</evidence>
<keyword evidence="10" id="KW-0839">Vasoconstrictor</keyword>
<evidence type="ECO:0000256" key="2">
    <source>
        <dbReference type="ARBA" id="ARBA00004613"/>
    </source>
</evidence>
<evidence type="ECO:0000256" key="7">
    <source>
        <dbReference type="ARBA" id="ARBA00022858"/>
    </source>
</evidence>
<name>A0A9D3QHX2_MEGAT</name>
<dbReference type="OrthoDB" id="7817921at2759"/>
<evidence type="ECO:0000256" key="14">
    <source>
        <dbReference type="ARBA" id="ARBA00046068"/>
    </source>
</evidence>
<dbReference type="InterPro" id="IPR000227">
    <property type="entry name" value="Angiotensinogen"/>
</dbReference>
<dbReference type="Gene3D" id="2.30.39.10">
    <property type="entry name" value="Alpha-1-antitrypsin, domain 1"/>
    <property type="match status" value="1"/>
</dbReference>
<evidence type="ECO:0000256" key="13">
    <source>
        <dbReference type="ARBA" id="ARBA00033182"/>
    </source>
</evidence>